<dbReference type="RefSeq" id="WP_150444502.1">
    <property type="nucleotide sequence ID" value="NZ_VYQE01000002.1"/>
</dbReference>
<dbReference type="NCBIfam" id="NF004861">
    <property type="entry name" value="PRK06217.1"/>
    <property type="match status" value="1"/>
</dbReference>
<evidence type="ECO:0000313" key="2">
    <source>
        <dbReference type="Proteomes" id="UP000326554"/>
    </source>
</evidence>
<dbReference type="GO" id="GO:0016301">
    <property type="term" value="F:kinase activity"/>
    <property type="evidence" value="ECO:0007669"/>
    <property type="project" value="UniProtKB-KW"/>
</dbReference>
<dbReference type="PANTHER" id="PTHR37816:SF2">
    <property type="entry name" value="DNA TOPOLOGY MODULATION PROTEIN FLAR-RELATED PROTEIN"/>
    <property type="match status" value="1"/>
</dbReference>
<dbReference type="AlphaFoldDB" id="A0A5J5GKZ3"/>
<dbReference type="Proteomes" id="UP000326554">
    <property type="component" value="Unassembled WGS sequence"/>
</dbReference>
<name>A0A5J5GKZ3_9RHOB</name>
<gene>
    <name evidence="1" type="ORF">F3S47_06845</name>
</gene>
<keyword evidence="2" id="KW-1185">Reference proteome</keyword>
<evidence type="ECO:0000313" key="1">
    <source>
        <dbReference type="EMBL" id="KAA9008969.1"/>
    </source>
</evidence>
<organism evidence="1 2">
    <name type="scientific">Histidinibacterium aquaticum</name>
    <dbReference type="NCBI Taxonomy" id="2613962"/>
    <lineage>
        <taxon>Bacteria</taxon>
        <taxon>Pseudomonadati</taxon>
        <taxon>Pseudomonadota</taxon>
        <taxon>Alphaproteobacteria</taxon>
        <taxon>Rhodobacterales</taxon>
        <taxon>Paracoccaceae</taxon>
        <taxon>Histidinibacterium</taxon>
    </lineage>
</organism>
<dbReference type="PANTHER" id="PTHR37816">
    <property type="entry name" value="YALI0E33011P"/>
    <property type="match status" value="1"/>
</dbReference>
<dbReference type="SUPFAM" id="SSF52540">
    <property type="entry name" value="P-loop containing nucleoside triphosphate hydrolases"/>
    <property type="match status" value="1"/>
</dbReference>
<accession>A0A5J5GKZ3</accession>
<dbReference type="EMBL" id="VYQE01000002">
    <property type="protein sequence ID" value="KAA9008969.1"/>
    <property type="molecule type" value="Genomic_DNA"/>
</dbReference>
<comment type="caution">
    <text evidence="1">The sequence shown here is derived from an EMBL/GenBank/DDBJ whole genome shotgun (WGS) entry which is preliminary data.</text>
</comment>
<dbReference type="InterPro" id="IPR052922">
    <property type="entry name" value="Cytidylate_Kinase-2"/>
</dbReference>
<reference evidence="1 2" key="1">
    <citation type="submission" date="2019-09" db="EMBL/GenBank/DDBJ databases">
        <authorList>
            <person name="Park J.-S."/>
            <person name="Choi H.-J."/>
        </authorList>
    </citation>
    <scope>NUCLEOTIDE SEQUENCE [LARGE SCALE GENOMIC DNA]</scope>
    <source>
        <strain evidence="1 2">176SS1-4</strain>
    </source>
</reference>
<proteinExistence type="predicted"/>
<keyword evidence="1" id="KW-0808">Transferase</keyword>
<protein>
    <submittedName>
        <fullName evidence="1">Adenylate kinase</fullName>
    </submittedName>
</protein>
<sequence length="183" mass="20457">MGCRVHIMGASGTGTTTLGRALAASLRVPHLDTDDFYWRPTDPPYTDKRPVPERLERIRAAQGRGGWVLSGSADHWGDPVTTTACLIVFLRLRQSQRLLRLKRREQARFGDRIAPGGDMERLHRAFLDWAVSYDDPYFGGRSLHRHLNWLSMQSAPVLELSGEMPTETQVAACHEAIAVHVSG</sequence>
<dbReference type="InterPro" id="IPR027417">
    <property type="entry name" value="P-loop_NTPase"/>
</dbReference>
<keyword evidence="1" id="KW-0418">Kinase</keyword>
<dbReference type="Gene3D" id="3.40.50.300">
    <property type="entry name" value="P-loop containing nucleotide triphosphate hydrolases"/>
    <property type="match status" value="1"/>
</dbReference>